<sequence>MKRITFFLLGIVLSLGSFAQGEKLQEFKSILLIDASGSLTVSETILYSTELSDKRGIIRSLPLRRVDNLGDEVKNDFSIISVRRDGSESPYHTKQENGHLSIYFGESSEFLAPGTYAYEITYSIPGQIRFFDDHDELYWNVNGTQWPFAVDKISAEIFLPEGADLVQKACYTGQYGSSERNCESDANGKVITFEAGPLSPYENLSIAVGFTKGIIAAPPPPGFLQRNGFQILMAAFGLFLLGYYLFTWLNYGIDPPKPTVIPLFDPPANLSPASVGMLSKGFFWQDFVTASVVSLASKGFLRIEEKTNESFFGLFKQKEFELIREKDPDDTLPKEEKVLLSSLFSSKQRITLAGKYDPTIETAVKSFQSSLSSQWNSLIYKGFNLKFWILPLLLFAGYIAMLVLLEDYFVFREKTPLLIAFFFGNAALFLIYQWLIRKPAEQKLKLRAEIEGFKMYLSAAEEKMLQFSNPPEMTPEKFEALLPYAMVLDVEEIWGEKFQHKLAMSAERQEYRPGWYGGGMIQRAAFAHALNSSLSNTISQSSSKPSSSGGGSGGGGFSGGGGGGGGGGSW</sequence>
<feature type="region of interest" description="Disordered" evidence="1">
    <location>
        <begin position="537"/>
        <end position="570"/>
    </location>
</feature>
<dbReference type="InterPro" id="IPR048389">
    <property type="entry name" value="YciQ-like_C"/>
</dbReference>
<feature type="domain" description="Predicted membrane protein YciQ-like C-terminal" evidence="4">
    <location>
        <begin position="264"/>
        <end position="498"/>
    </location>
</feature>
<evidence type="ECO:0000256" key="2">
    <source>
        <dbReference type="SAM" id="Phobius"/>
    </source>
</evidence>
<keyword evidence="2" id="KW-0812">Transmembrane</keyword>
<keyword evidence="2" id="KW-1133">Transmembrane helix</keyword>
<proteinExistence type="predicted"/>
<keyword evidence="2" id="KW-0472">Membrane</keyword>
<name>A0ABN1N1Z3_9BACT</name>
<evidence type="ECO:0000313" key="6">
    <source>
        <dbReference type="Proteomes" id="UP001500469"/>
    </source>
</evidence>
<evidence type="ECO:0000256" key="1">
    <source>
        <dbReference type="SAM" id="MobiDB-lite"/>
    </source>
</evidence>
<comment type="caution">
    <text evidence="5">The sequence shown here is derived from an EMBL/GenBank/DDBJ whole genome shotgun (WGS) entry which is preliminary data.</text>
</comment>
<feature type="compositionally biased region" description="Gly residues" evidence="1">
    <location>
        <begin position="548"/>
        <end position="570"/>
    </location>
</feature>
<evidence type="ECO:0000313" key="5">
    <source>
        <dbReference type="EMBL" id="GAA0879792.1"/>
    </source>
</evidence>
<dbReference type="EMBL" id="BAAAFI010000033">
    <property type="protein sequence ID" value="GAA0879792.1"/>
    <property type="molecule type" value="Genomic_DNA"/>
</dbReference>
<gene>
    <name evidence="5" type="ORF">GCM10009119_27610</name>
</gene>
<reference evidence="5 6" key="1">
    <citation type="journal article" date="2019" name="Int. J. Syst. Evol. Microbiol.">
        <title>The Global Catalogue of Microorganisms (GCM) 10K type strain sequencing project: providing services to taxonomists for standard genome sequencing and annotation.</title>
        <authorList>
            <consortium name="The Broad Institute Genomics Platform"/>
            <consortium name="The Broad Institute Genome Sequencing Center for Infectious Disease"/>
            <person name="Wu L."/>
            <person name="Ma J."/>
        </authorList>
    </citation>
    <scope>NUCLEOTIDE SEQUENCE [LARGE SCALE GENOMIC DNA]</scope>
    <source>
        <strain evidence="5 6">JCM 16112</strain>
    </source>
</reference>
<evidence type="ECO:0000259" key="4">
    <source>
        <dbReference type="Pfam" id="PF20990"/>
    </source>
</evidence>
<keyword evidence="6" id="KW-1185">Reference proteome</keyword>
<protein>
    <recommendedName>
        <fullName evidence="7">Membrane protein DUF2207</fullName>
    </recommendedName>
</protein>
<feature type="transmembrane region" description="Helical" evidence="2">
    <location>
        <begin position="228"/>
        <end position="246"/>
    </location>
</feature>
<dbReference type="RefSeq" id="WP_343852567.1">
    <property type="nucleotide sequence ID" value="NZ_BAAAFI010000033.1"/>
</dbReference>
<accession>A0ABN1N1Z3</accession>
<feature type="compositionally biased region" description="Low complexity" evidence="1">
    <location>
        <begin position="537"/>
        <end position="547"/>
    </location>
</feature>
<feature type="transmembrane region" description="Helical" evidence="2">
    <location>
        <begin position="387"/>
        <end position="405"/>
    </location>
</feature>
<dbReference type="Proteomes" id="UP001500469">
    <property type="component" value="Unassembled WGS sequence"/>
</dbReference>
<dbReference type="Pfam" id="PF20990">
    <property type="entry name" value="DUF2207_C"/>
    <property type="match status" value="1"/>
</dbReference>
<feature type="domain" description="DUF2207" evidence="3">
    <location>
        <begin position="26"/>
        <end position="210"/>
    </location>
</feature>
<dbReference type="InterPro" id="IPR018702">
    <property type="entry name" value="DUF2207"/>
</dbReference>
<organism evidence="5 6">
    <name type="scientific">Algoriphagus jejuensis</name>
    <dbReference type="NCBI Taxonomy" id="419934"/>
    <lineage>
        <taxon>Bacteria</taxon>
        <taxon>Pseudomonadati</taxon>
        <taxon>Bacteroidota</taxon>
        <taxon>Cytophagia</taxon>
        <taxon>Cytophagales</taxon>
        <taxon>Cyclobacteriaceae</taxon>
        <taxon>Algoriphagus</taxon>
    </lineage>
</organism>
<evidence type="ECO:0000259" key="3">
    <source>
        <dbReference type="Pfam" id="PF09972"/>
    </source>
</evidence>
<feature type="transmembrane region" description="Helical" evidence="2">
    <location>
        <begin position="417"/>
        <end position="436"/>
    </location>
</feature>
<evidence type="ECO:0008006" key="7">
    <source>
        <dbReference type="Google" id="ProtNLM"/>
    </source>
</evidence>
<dbReference type="Pfam" id="PF09972">
    <property type="entry name" value="DUF2207"/>
    <property type="match status" value="1"/>
</dbReference>